<dbReference type="GO" id="GO:0042773">
    <property type="term" value="P:ATP synthesis coupled electron transport"/>
    <property type="evidence" value="ECO:0007669"/>
    <property type="project" value="InterPro"/>
</dbReference>
<dbReference type="GO" id="GO:0016020">
    <property type="term" value="C:membrane"/>
    <property type="evidence" value="ECO:0007669"/>
    <property type="project" value="UniProtKB-SubCell"/>
</dbReference>
<feature type="transmembrane region" description="Helical" evidence="8">
    <location>
        <begin position="457"/>
        <end position="478"/>
    </location>
</feature>
<feature type="transmembrane region" description="Helical" evidence="8">
    <location>
        <begin position="137"/>
        <end position="154"/>
    </location>
</feature>
<keyword evidence="4 8" id="KW-1133">Transmembrane helix</keyword>
<dbReference type="HOGENOM" id="CLU_007100_4_4_7"/>
<evidence type="ECO:0000259" key="9">
    <source>
        <dbReference type="Pfam" id="PF00361"/>
    </source>
</evidence>
<dbReference type="Proteomes" id="UP000001935">
    <property type="component" value="Chromosome"/>
</dbReference>
<evidence type="ECO:0000256" key="8">
    <source>
        <dbReference type="SAM" id="Phobius"/>
    </source>
</evidence>
<evidence type="ECO:0000256" key="2">
    <source>
        <dbReference type="ARBA" id="ARBA00009025"/>
    </source>
</evidence>
<dbReference type="InterPro" id="IPR003918">
    <property type="entry name" value="NADH_UbQ_OxRdtase"/>
</dbReference>
<dbReference type="NCBIfam" id="TIGR01972">
    <property type="entry name" value="NDH_I_M"/>
    <property type="match status" value="1"/>
</dbReference>
<organism evidence="10 11">
    <name type="scientific">Anaeromyxobacter dehalogenans (strain 2CP-C)</name>
    <dbReference type="NCBI Taxonomy" id="290397"/>
    <lineage>
        <taxon>Bacteria</taxon>
        <taxon>Pseudomonadati</taxon>
        <taxon>Myxococcota</taxon>
        <taxon>Myxococcia</taxon>
        <taxon>Myxococcales</taxon>
        <taxon>Cystobacterineae</taxon>
        <taxon>Anaeromyxobacteraceae</taxon>
        <taxon>Anaeromyxobacter</taxon>
    </lineage>
</organism>
<evidence type="ECO:0000256" key="4">
    <source>
        <dbReference type="ARBA" id="ARBA00022989"/>
    </source>
</evidence>
<dbReference type="eggNOG" id="COG1008">
    <property type="taxonomic scope" value="Bacteria"/>
</dbReference>
<keyword evidence="10" id="KW-0560">Oxidoreductase</keyword>
<feature type="transmembrane region" description="Helical" evidence="8">
    <location>
        <begin position="33"/>
        <end position="50"/>
    </location>
</feature>
<proteinExistence type="inferred from homology"/>
<feature type="region of interest" description="Disordered" evidence="7">
    <location>
        <begin position="520"/>
        <end position="542"/>
    </location>
</feature>
<sequence>MNLLTVVTFLPLLGALAMVLVPRDEPSQHRALALVVSLVTFALSLGLWFGFDASPGAPEFQFELMIPWMPTIGIGFHVGLDGVALLLFMLTTVLMPVVVLSAWKAVGDRVKEFMIALLVLESAMLGTFIALDLVLFYVFWEAMLIPMYLLIGIWGSQNRLYATVKFFVYTFAASVLMLLAILYVYFHDGGTFDYVEARRALAVTPGAASWLFLAFALAFAVKVPMFPLHTWLPDAHTEAPTAGSVILAGVLLKMGTFGFFRYALPLFPEAALQHRNLVAVLAVIGIIYGALMSLVQTDMKRLVAYSSVSHLGFVMLGLMALSAEGMTGSVYQMLNHGVSTGALFLLVGMLYERRHTRLISEYGGIAKRVPVIAAAFVIVTLSSIGLPGTNGFVGEFLILSGTWLSRLGGSAVFATVAALGVILGAVYMLLLVEKVFFGPNQNAANHHLPDLSVREGFVLAPMIALIVVMGLLPGPFLAPAKPAVDRLIQRFQVAEARLGKGPQVGTAVPAVMVRAPAPAPAAEPAPLPAPAPVPLQQPGGNY</sequence>
<dbReference type="PANTHER" id="PTHR43507">
    <property type="entry name" value="NADH-UBIQUINONE OXIDOREDUCTASE CHAIN 4"/>
    <property type="match status" value="1"/>
</dbReference>
<protein>
    <submittedName>
        <fullName evidence="10">NADH dehydrogenase subunit M</fullName>
        <ecNumber evidence="10">1.6.5.3</ecNumber>
    </submittedName>
</protein>
<evidence type="ECO:0000313" key="10">
    <source>
        <dbReference type="EMBL" id="ABC80190.1"/>
    </source>
</evidence>
<dbReference type="InterPro" id="IPR010227">
    <property type="entry name" value="NADH_Q_OxRdtase_chainM/4"/>
</dbReference>
<gene>
    <name evidence="10" type="ordered locus">Adeh_0414</name>
</gene>
<feature type="compositionally biased region" description="Pro residues" evidence="7">
    <location>
        <begin position="520"/>
        <end position="535"/>
    </location>
</feature>
<feature type="transmembrane region" description="Helical" evidence="8">
    <location>
        <begin position="113"/>
        <end position="131"/>
    </location>
</feature>
<dbReference type="GO" id="GO:0003954">
    <property type="term" value="F:NADH dehydrogenase activity"/>
    <property type="evidence" value="ECO:0007669"/>
    <property type="project" value="TreeGrafter"/>
</dbReference>
<feature type="transmembrane region" description="Helical" evidence="8">
    <location>
        <begin position="276"/>
        <end position="295"/>
    </location>
</feature>
<feature type="transmembrane region" description="Helical" evidence="8">
    <location>
        <begin position="302"/>
        <end position="321"/>
    </location>
</feature>
<feature type="transmembrane region" description="Helical" evidence="8">
    <location>
        <begin position="86"/>
        <end position="106"/>
    </location>
</feature>
<dbReference type="OrthoDB" id="9805769at2"/>
<dbReference type="AlphaFoldDB" id="Q2IN04"/>
<feature type="transmembrane region" description="Helical" evidence="8">
    <location>
        <begin position="201"/>
        <end position="221"/>
    </location>
</feature>
<dbReference type="PRINTS" id="PR01437">
    <property type="entry name" value="NUOXDRDTASE4"/>
</dbReference>
<name>Q2IN04_ANADE</name>
<evidence type="ECO:0000256" key="5">
    <source>
        <dbReference type="ARBA" id="ARBA00023136"/>
    </source>
</evidence>
<comment type="similarity">
    <text evidence="2">Belongs to the complex I subunit 4 family.</text>
</comment>
<dbReference type="GO" id="GO:0048039">
    <property type="term" value="F:ubiquinone binding"/>
    <property type="evidence" value="ECO:0007669"/>
    <property type="project" value="TreeGrafter"/>
</dbReference>
<comment type="subcellular location">
    <subcellularLocation>
        <location evidence="1">Endomembrane system</location>
        <topology evidence="1">Multi-pass membrane protein</topology>
    </subcellularLocation>
    <subcellularLocation>
        <location evidence="6">Membrane</location>
        <topology evidence="6">Multi-pass membrane protein</topology>
    </subcellularLocation>
</comment>
<feature type="transmembrane region" description="Helical" evidence="8">
    <location>
        <begin position="166"/>
        <end position="186"/>
    </location>
</feature>
<dbReference type="InterPro" id="IPR001750">
    <property type="entry name" value="ND/Mrp_TM"/>
</dbReference>
<dbReference type="STRING" id="290397.Adeh_0414"/>
<reference evidence="10 11" key="1">
    <citation type="submission" date="2006-01" db="EMBL/GenBank/DDBJ databases">
        <title>Complete sequence of Anaeromyxobacter dehalogenans 2CP-C.</title>
        <authorList>
            <consortium name="US DOE Joint Genome Institute"/>
            <person name="Copeland A."/>
            <person name="Lucas S."/>
            <person name="Lapidus A."/>
            <person name="Barry K."/>
            <person name="Detter J.C."/>
            <person name="Glavina T."/>
            <person name="Hammon N."/>
            <person name="Israni S."/>
            <person name="Pitluck S."/>
            <person name="Brettin T."/>
            <person name="Bruce D."/>
            <person name="Han C."/>
            <person name="Tapia R."/>
            <person name="Gilna P."/>
            <person name="Kiss H."/>
            <person name="Schmutz J."/>
            <person name="Larimer F."/>
            <person name="Land M."/>
            <person name="Kyrpides N."/>
            <person name="Anderson I."/>
            <person name="Sanford R.A."/>
            <person name="Ritalahti K.M."/>
            <person name="Thomas H.S."/>
            <person name="Kirby J.R."/>
            <person name="Zhulin I.B."/>
            <person name="Loeffler F.E."/>
            <person name="Richardson P."/>
        </authorList>
    </citation>
    <scope>NUCLEOTIDE SEQUENCE [LARGE SCALE GENOMIC DNA]</scope>
    <source>
        <strain evidence="10 11">2CP-C</strain>
    </source>
</reference>
<feature type="transmembrane region" description="Helical" evidence="8">
    <location>
        <begin position="371"/>
        <end position="393"/>
    </location>
</feature>
<keyword evidence="5 8" id="KW-0472">Membrane</keyword>
<dbReference type="EC" id="1.6.5.3" evidence="10"/>
<dbReference type="GO" id="GO:0015990">
    <property type="term" value="P:electron transport coupled proton transport"/>
    <property type="evidence" value="ECO:0007669"/>
    <property type="project" value="TreeGrafter"/>
</dbReference>
<evidence type="ECO:0000313" key="11">
    <source>
        <dbReference type="Proteomes" id="UP000001935"/>
    </source>
</evidence>
<dbReference type="EMBL" id="CP000251">
    <property type="protein sequence ID" value="ABC80190.1"/>
    <property type="molecule type" value="Genomic_DNA"/>
</dbReference>
<feature type="transmembrane region" description="Helical" evidence="8">
    <location>
        <begin position="413"/>
        <end position="436"/>
    </location>
</feature>
<dbReference type="RefSeq" id="WP_011419473.1">
    <property type="nucleotide sequence ID" value="NC_007760.1"/>
</dbReference>
<feature type="domain" description="NADH:quinone oxidoreductase/Mrp antiporter transmembrane" evidence="9">
    <location>
        <begin position="130"/>
        <end position="415"/>
    </location>
</feature>
<feature type="transmembrane region" description="Helical" evidence="8">
    <location>
        <begin position="333"/>
        <end position="351"/>
    </location>
</feature>
<feature type="transmembrane region" description="Helical" evidence="8">
    <location>
        <begin position="242"/>
        <end position="264"/>
    </location>
</feature>
<dbReference type="KEGG" id="ade:Adeh_0414"/>
<evidence type="ECO:0000256" key="6">
    <source>
        <dbReference type="RuleBase" id="RU000320"/>
    </source>
</evidence>
<dbReference type="PANTHER" id="PTHR43507:SF1">
    <property type="entry name" value="NADH-UBIQUINONE OXIDOREDUCTASE CHAIN 4"/>
    <property type="match status" value="1"/>
</dbReference>
<accession>Q2IN04</accession>
<dbReference type="Pfam" id="PF00361">
    <property type="entry name" value="Proton_antipo_M"/>
    <property type="match status" value="1"/>
</dbReference>
<evidence type="ECO:0000256" key="1">
    <source>
        <dbReference type="ARBA" id="ARBA00004127"/>
    </source>
</evidence>
<keyword evidence="3 6" id="KW-0812">Transmembrane</keyword>
<dbReference type="GO" id="GO:0012505">
    <property type="term" value="C:endomembrane system"/>
    <property type="evidence" value="ECO:0007669"/>
    <property type="project" value="UniProtKB-SubCell"/>
</dbReference>
<evidence type="ECO:0000256" key="3">
    <source>
        <dbReference type="ARBA" id="ARBA00022692"/>
    </source>
</evidence>
<evidence type="ECO:0000256" key="7">
    <source>
        <dbReference type="SAM" id="MobiDB-lite"/>
    </source>
</evidence>
<dbReference type="GO" id="GO:0008137">
    <property type="term" value="F:NADH dehydrogenase (ubiquinone) activity"/>
    <property type="evidence" value="ECO:0007669"/>
    <property type="project" value="InterPro"/>
</dbReference>